<dbReference type="GO" id="GO:0005524">
    <property type="term" value="F:ATP binding"/>
    <property type="evidence" value="ECO:0007669"/>
    <property type="project" value="UniProtKB-UniRule"/>
</dbReference>
<dbReference type="SMART" id="SM01209">
    <property type="entry name" value="GARS_A"/>
    <property type="match status" value="1"/>
</dbReference>
<dbReference type="Proteomes" id="UP000664781">
    <property type="component" value="Unassembled WGS sequence"/>
</dbReference>
<dbReference type="PANTHER" id="PTHR43585">
    <property type="entry name" value="FUMIPYRROLE BIOSYNTHESIS PROTEIN C"/>
    <property type="match status" value="1"/>
</dbReference>
<proteinExistence type="predicted"/>
<keyword evidence="2 4" id="KW-0547">Nucleotide-binding</keyword>
<dbReference type="Pfam" id="PF18130">
    <property type="entry name" value="ATPgrasp_N"/>
    <property type="match status" value="1"/>
</dbReference>
<keyword evidence="8" id="KW-1185">Reference proteome</keyword>
<dbReference type="RefSeq" id="WP_207246829.1">
    <property type="nucleotide sequence ID" value="NZ_JAFMOF010000001.1"/>
</dbReference>
<dbReference type="InterPro" id="IPR052032">
    <property type="entry name" value="ATP-dep_AA_Ligase"/>
</dbReference>
<name>A0A939FKQ3_9ACTN</name>
<gene>
    <name evidence="7" type="ORF">J1792_06895</name>
</gene>
<dbReference type="AlphaFoldDB" id="A0A939FKQ3"/>
<evidence type="ECO:0000313" key="7">
    <source>
        <dbReference type="EMBL" id="MBO0652521.1"/>
    </source>
</evidence>
<keyword evidence="3 4" id="KW-0067">ATP-binding</keyword>
<reference evidence="7" key="1">
    <citation type="submission" date="2021-03" db="EMBL/GenBank/DDBJ databases">
        <title>Streptomyces strains.</title>
        <authorList>
            <person name="Lund M.B."/>
            <person name="Toerring T."/>
        </authorList>
    </citation>
    <scope>NUCLEOTIDE SEQUENCE</scope>
    <source>
        <strain evidence="7">JCM 4242</strain>
    </source>
</reference>
<evidence type="ECO:0000259" key="6">
    <source>
        <dbReference type="PROSITE" id="PS50975"/>
    </source>
</evidence>
<comment type="caution">
    <text evidence="7">The sequence shown here is derived from an EMBL/GenBank/DDBJ whole genome shotgun (WGS) entry which is preliminary data.</text>
</comment>
<dbReference type="PANTHER" id="PTHR43585:SF2">
    <property type="entry name" value="ATP-GRASP ENZYME FSQD"/>
    <property type="match status" value="1"/>
</dbReference>
<evidence type="ECO:0000256" key="5">
    <source>
        <dbReference type="SAM" id="MobiDB-lite"/>
    </source>
</evidence>
<accession>A0A939FKQ3</accession>
<dbReference type="GO" id="GO:0046872">
    <property type="term" value="F:metal ion binding"/>
    <property type="evidence" value="ECO:0007669"/>
    <property type="project" value="InterPro"/>
</dbReference>
<evidence type="ECO:0000313" key="8">
    <source>
        <dbReference type="Proteomes" id="UP000664781"/>
    </source>
</evidence>
<dbReference type="InterPro" id="IPR041472">
    <property type="entry name" value="BL00235/CARNS1_N"/>
</dbReference>
<dbReference type="InterPro" id="IPR040570">
    <property type="entry name" value="LAL_C2"/>
</dbReference>
<dbReference type="PROSITE" id="PS50975">
    <property type="entry name" value="ATP_GRASP"/>
    <property type="match status" value="1"/>
</dbReference>
<feature type="compositionally biased region" description="Basic and acidic residues" evidence="5">
    <location>
        <begin position="401"/>
        <end position="420"/>
    </location>
</feature>
<dbReference type="Gene3D" id="3.40.50.20">
    <property type="match status" value="1"/>
</dbReference>
<evidence type="ECO:0000256" key="3">
    <source>
        <dbReference type="ARBA" id="ARBA00022840"/>
    </source>
</evidence>
<feature type="region of interest" description="Disordered" evidence="5">
    <location>
        <begin position="400"/>
        <end position="427"/>
    </location>
</feature>
<keyword evidence="1" id="KW-0436">Ligase</keyword>
<dbReference type="SUPFAM" id="SSF56059">
    <property type="entry name" value="Glutathione synthetase ATP-binding domain-like"/>
    <property type="match status" value="1"/>
</dbReference>
<evidence type="ECO:0000256" key="4">
    <source>
        <dbReference type="PROSITE-ProRule" id="PRU00409"/>
    </source>
</evidence>
<sequence>MAHLVLVETTPTAGFKIVQEAVALGHEVTFVAESLDPYLAAEGGEEAVRTPTRIRTGITTADPGSLREELERLHREHPVHGLLALSEGHLPAIAEAAHALGLPFESPETTKRLRNKHEVRLLLDDAGVPQPAFRQALTAEEAVAAAEELGYPVVVKPADGFGSVRVGVAETAGEVAELAEAVLATRVYGRGITGIGVVLLERYVPGPVVSCEMLTVDGAHHPYGCVDKMLSPPPYPVELGGCFPAELPDDVRDAVVDVCARALDAAGVRRGHTHTEVVLGPEGPAIIEINGRLIGGYVPTMMNHVLGRNVYHDVIDLALGGSPRPSAAHGVGCIRALTAPAAGVLAGIGADAARRGPGVAEVMLHARPGRRVRPARDNFDRLGFLITTGATAPEARAAAEAAHDRVEVRVTPEPEGREPEAPEGVVA</sequence>
<protein>
    <submittedName>
        <fullName evidence="7">ATP-grasp domain-containing protein</fullName>
    </submittedName>
</protein>
<evidence type="ECO:0000256" key="1">
    <source>
        <dbReference type="ARBA" id="ARBA00022598"/>
    </source>
</evidence>
<dbReference type="EMBL" id="JAFMOF010000001">
    <property type="protein sequence ID" value="MBO0652521.1"/>
    <property type="molecule type" value="Genomic_DNA"/>
</dbReference>
<dbReference type="Pfam" id="PF13535">
    <property type="entry name" value="ATP-grasp_4"/>
    <property type="match status" value="1"/>
</dbReference>
<feature type="domain" description="ATP-grasp" evidence="6">
    <location>
        <begin position="120"/>
        <end position="319"/>
    </location>
</feature>
<evidence type="ECO:0000256" key="2">
    <source>
        <dbReference type="ARBA" id="ARBA00022741"/>
    </source>
</evidence>
<dbReference type="InterPro" id="IPR011761">
    <property type="entry name" value="ATP-grasp"/>
</dbReference>
<dbReference type="GO" id="GO:0016874">
    <property type="term" value="F:ligase activity"/>
    <property type="evidence" value="ECO:0007669"/>
    <property type="project" value="UniProtKB-KW"/>
</dbReference>
<organism evidence="7 8">
    <name type="scientific">Streptomyces triculaminicus</name>
    <dbReference type="NCBI Taxonomy" id="2816232"/>
    <lineage>
        <taxon>Bacteria</taxon>
        <taxon>Bacillati</taxon>
        <taxon>Actinomycetota</taxon>
        <taxon>Actinomycetes</taxon>
        <taxon>Kitasatosporales</taxon>
        <taxon>Streptomycetaceae</taxon>
        <taxon>Streptomyces</taxon>
    </lineage>
</organism>
<dbReference type="Pfam" id="PF18603">
    <property type="entry name" value="LAL_C2"/>
    <property type="match status" value="1"/>
</dbReference>
<dbReference type="Gene3D" id="3.30.470.20">
    <property type="entry name" value="ATP-grasp fold, B domain"/>
    <property type="match status" value="1"/>
</dbReference>